<name>A0A0A1Z0A1_PSEFL</name>
<keyword evidence="1" id="KW-0472">Membrane</keyword>
<dbReference type="RefSeq" id="WP_038845891.1">
    <property type="nucleotide sequence ID" value="NZ_ASGY01000085.1"/>
</dbReference>
<sequence>MLRYFDSPLRVLSLGNSLLLLGLGVLLLGILLAYWLDQRLPLLVLVLAHGMTILGPTLIKIGYVMRLLSQYKLGNDRGVLAHAF</sequence>
<feature type="transmembrane region" description="Helical" evidence="1">
    <location>
        <begin position="42"/>
        <end position="63"/>
    </location>
</feature>
<organism evidence="2 3">
    <name type="scientific">Pseudomonas fluorescens LMG 5329</name>
    <dbReference type="NCBI Taxonomy" id="1324332"/>
    <lineage>
        <taxon>Bacteria</taxon>
        <taxon>Pseudomonadati</taxon>
        <taxon>Pseudomonadota</taxon>
        <taxon>Gammaproteobacteria</taxon>
        <taxon>Pseudomonadales</taxon>
        <taxon>Pseudomonadaceae</taxon>
        <taxon>Pseudomonas</taxon>
    </lineage>
</organism>
<evidence type="ECO:0000256" key="1">
    <source>
        <dbReference type="SAM" id="Phobius"/>
    </source>
</evidence>
<feature type="transmembrane region" description="Helical" evidence="1">
    <location>
        <begin position="12"/>
        <end position="36"/>
    </location>
</feature>
<evidence type="ECO:0000313" key="3">
    <source>
        <dbReference type="Proteomes" id="UP000030060"/>
    </source>
</evidence>
<protein>
    <submittedName>
        <fullName evidence="2">Transmembrane sensor/regulator PpyR</fullName>
    </submittedName>
</protein>
<reference evidence="2 3" key="1">
    <citation type="journal article" date="2013" name="Genome Announc.">
        <title>Draft Genome Sequence of Pseudomonas fluorescens LMG 5329, a White Line-Inducing Principle-Producing Bioindicator for the Mushroom Pathogen Pseudomonas tolaasii.</title>
        <authorList>
            <person name="Ghequire M.G."/>
            <person name="Rokni-Zadeh H."/>
            <person name="Zarrineh P."/>
            <person name="De Mot R."/>
        </authorList>
    </citation>
    <scope>NUCLEOTIDE SEQUENCE [LARGE SCALE GENOMIC DNA]</scope>
    <source>
        <strain evidence="2 3">LMG 5329</strain>
    </source>
</reference>
<keyword evidence="1" id="KW-1133">Transmembrane helix</keyword>
<keyword evidence="1 2" id="KW-0812">Transmembrane</keyword>
<gene>
    <name evidence="2" type="ORF">K814_0112520</name>
</gene>
<dbReference type="Proteomes" id="UP000030060">
    <property type="component" value="Unassembled WGS sequence"/>
</dbReference>
<dbReference type="EMBL" id="ASGY01000085">
    <property type="protein sequence ID" value="KGE67618.1"/>
    <property type="molecule type" value="Genomic_DNA"/>
</dbReference>
<evidence type="ECO:0000313" key="2">
    <source>
        <dbReference type="EMBL" id="KGE67618.1"/>
    </source>
</evidence>
<accession>A0A0A1Z0A1</accession>
<dbReference type="OrthoDB" id="6905559at2"/>
<comment type="caution">
    <text evidence="2">The sequence shown here is derived from an EMBL/GenBank/DDBJ whole genome shotgun (WGS) entry which is preliminary data.</text>
</comment>
<proteinExistence type="predicted"/>
<dbReference type="AlphaFoldDB" id="A0A0A1Z0A1"/>